<feature type="transmembrane region" description="Helical" evidence="1">
    <location>
        <begin position="20"/>
        <end position="42"/>
    </location>
</feature>
<accession>D5P558</accession>
<feature type="transmembrane region" description="Helical" evidence="1">
    <location>
        <begin position="54"/>
        <end position="74"/>
    </location>
</feature>
<organism evidence="2 3">
    <name type="scientific">Mycobacterium parascrofulaceum ATCC BAA-614</name>
    <dbReference type="NCBI Taxonomy" id="525368"/>
    <lineage>
        <taxon>Bacteria</taxon>
        <taxon>Bacillati</taxon>
        <taxon>Actinomycetota</taxon>
        <taxon>Actinomycetes</taxon>
        <taxon>Mycobacteriales</taxon>
        <taxon>Mycobacteriaceae</taxon>
        <taxon>Mycobacterium</taxon>
        <taxon>Mycobacterium simiae complex</taxon>
    </lineage>
</organism>
<dbReference type="HOGENOM" id="CLU_2700889_0_0_11"/>
<evidence type="ECO:0000313" key="2">
    <source>
        <dbReference type="EMBL" id="EFG78799.1"/>
    </source>
</evidence>
<evidence type="ECO:0000313" key="3">
    <source>
        <dbReference type="Proteomes" id="UP000003653"/>
    </source>
</evidence>
<gene>
    <name evidence="2" type="ORF">HMPREF0591_1302</name>
</gene>
<reference evidence="2 3" key="1">
    <citation type="submission" date="2010-04" db="EMBL/GenBank/DDBJ databases">
        <authorList>
            <person name="Muzny D."/>
            <person name="Qin X."/>
            <person name="Deng J."/>
            <person name="Jiang H."/>
            <person name="Liu Y."/>
            <person name="Qu J."/>
            <person name="Song X.-Z."/>
            <person name="Zhang L."/>
            <person name="Thornton R."/>
            <person name="Coyle M."/>
            <person name="Francisco L."/>
            <person name="Jackson L."/>
            <person name="Javaid M."/>
            <person name="Korchina V."/>
            <person name="Kovar C."/>
            <person name="Mata R."/>
            <person name="Mathew T."/>
            <person name="Ngo R."/>
            <person name="Nguyen L."/>
            <person name="Nguyen N."/>
            <person name="Okwuonu G."/>
            <person name="Ongeri F."/>
            <person name="Pham C."/>
            <person name="Simmons D."/>
            <person name="Wilczek-Boney K."/>
            <person name="Hale W."/>
            <person name="Jakkamsetti A."/>
            <person name="Pham P."/>
            <person name="Ruth R."/>
            <person name="San Lucas F."/>
            <person name="Warren J."/>
            <person name="Zhang J."/>
            <person name="Zhao Z."/>
            <person name="Zhou C."/>
            <person name="Zhu D."/>
            <person name="Lee S."/>
            <person name="Bess C."/>
            <person name="Blankenburg K."/>
            <person name="Forbes L."/>
            <person name="Fu Q."/>
            <person name="Gubbala S."/>
            <person name="Hirani K."/>
            <person name="Jayaseelan J.C."/>
            <person name="Lara F."/>
            <person name="Munidasa M."/>
            <person name="Palculict T."/>
            <person name="Patil S."/>
            <person name="Pu L.-L."/>
            <person name="Saada N."/>
            <person name="Tang L."/>
            <person name="Weissenberger G."/>
            <person name="Zhu Y."/>
            <person name="Hemphill L."/>
            <person name="Shang Y."/>
            <person name="Youmans B."/>
            <person name="Ayvaz T."/>
            <person name="Ross M."/>
            <person name="Santibanez J."/>
            <person name="Aqrawi P."/>
            <person name="Gross S."/>
            <person name="Joshi V."/>
            <person name="Fowler G."/>
            <person name="Nazareth L."/>
            <person name="Reid J."/>
            <person name="Worley K."/>
            <person name="Petrosino J."/>
            <person name="Highlander S."/>
            <person name="Gibbs R."/>
        </authorList>
    </citation>
    <scope>NUCLEOTIDE SEQUENCE [LARGE SCALE GENOMIC DNA]</scope>
    <source>
        <strain evidence="2 3">ATCC BAA-614</strain>
    </source>
</reference>
<proteinExistence type="predicted"/>
<keyword evidence="1" id="KW-0812">Transmembrane</keyword>
<keyword evidence="3" id="KW-1185">Reference proteome</keyword>
<dbReference type="eggNOG" id="ENOG5030SAN">
    <property type="taxonomic scope" value="Bacteria"/>
</dbReference>
<dbReference type="Proteomes" id="UP000003653">
    <property type="component" value="Unassembled WGS sequence"/>
</dbReference>
<keyword evidence="1" id="KW-0472">Membrane</keyword>
<dbReference type="AlphaFoldDB" id="D5P558"/>
<name>D5P558_9MYCO</name>
<evidence type="ECO:0000256" key="1">
    <source>
        <dbReference type="SAM" id="Phobius"/>
    </source>
</evidence>
<keyword evidence="1" id="KW-1133">Transmembrane helix</keyword>
<protein>
    <submittedName>
        <fullName evidence="2">Uncharacterized protein</fullName>
    </submittedName>
</protein>
<sequence>MHTASAPTLFDAANQVAGPPLLGAIGLGGGVVCVVLASLALAVESARQGRTMVALGWGVLTPSTAVVIAFGPILGPLSLSLH</sequence>
<comment type="caution">
    <text evidence="2">The sequence shown here is derived from an EMBL/GenBank/DDBJ whole genome shotgun (WGS) entry which is preliminary data.</text>
</comment>
<dbReference type="EMBL" id="ADNV01000096">
    <property type="protein sequence ID" value="EFG78799.1"/>
    <property type="molecule type" value="Genomic_DNA"/>
</dbReference>